<evidence type="ECO:0000313" key="1">
    <source>
        <dbReference type="EMBL" id="KAG7166752.1"/>
    </source>
</evidence>
<organism evidence="1 2">
    <name type="scientific">Homarus americanus</name>
    <name type="common">American lobster</name>
    <dbReference type="NCBI Taxonomy" id="6706"/>
    <lineage>
        <taxon>Eukaryota</taxon>
        <taxon>Metazoa</taxon>
        <taxon>Ecdysozoa</taxon>
        <taxon>Arthropoda</taxon>
        <taxon>Crustacea</taxon>
        <taxon>Multicrustacea</taxon>
        <taxon>Malacostraca</taxon>
        <taxon>Eumalacostraca</taxon>
        <taxon>Eucarida</taxon>
        <taxon>Decapoda</taxon>
        <taxon>Pleocyemata</taxon>
        <taxon>Astacidea</taxon>
        <taxon>Nephropoidea</taxon>
        <taxon>Nephropidae</taxon>
        <taxon>Homarus</taxon>
    </lineage>
</organism>
<dbReference type="Proteomes" id="UP000747542">
    <property type="component" value="Unassembled WGS sequence"/>
</dbReference>
<name>A0A8J5JZB3_HOMAM</name>
<protein>
    <submittedName>
        <fullName evidence="1">Uncharacterized protein</fullName>
    </submittedName>
</protein>
<dbReference type="EMBL" id="JAHLQT010022185">
    <property type="protein sequence ID" value="KAG7166752.1"/>
    <property type="molecule type" value="Genomic_DNA"/>
</dbReference>
<keyword evidence="2" id="KW-1185">Reference proteome</keyword>
<sequence length="136" mass="15485">MDMSIIVSLSPQVYGCIGGSLAVLHKLQHLSVISCHEDVPRELTHHPDNHDSKIYKHYSGVPRMLADLQDETTFKHLRALKTLTMDELYINSSIDRMIELLRLCGVMVAVHYRPGVHRYPYRAKGLTIVFPSHVPL</sequence>
<evidence type="ECO:0000313" key="2">
    <source>
        <dbReference type="Proteomes" id="UP000747542"/>
    </source>
</evidence>
<reference evidence="1" key="1">
    <citation type="journal article" date="2021" name="Sci. Adv.">
        <title>The American lobster genome reveals insights on longevity, neural, and immune adaptations.</title>
        <authorList>
            <person name="Polinski J.M."/>
            <person name="Zimin A.V."/>
            <person name="Clark K.F."/>
            <person name="Kohn A.B."/>
            <person name="Sadowski N."/>
            <person name="Timp W."/>
            <person name="Ptitsyn A."/>
            <person name="Khanna P."/>
            <person name="Romanova D.Y."/>
            <person name="Williams P."/>
            <person name="Greenwood S.J."/>
            <person name="Moroz L.L."/>
            <person name="Walt D.R."/>
            <person name="Bodnar A.G."/>
        </authorList>
    </citation>
    <scope>NUCLEOTIDE SEQUENCE</scope>
    <source>
        <strain evidence="1">GMGI-L3</strain>
    </source>
</reference>
<proteinExistence type="predicted"/>
<accession>A0A8J5JZB3</accession>
<comment type="caution">
    <text evidence="1">The sequence shown here is derived from an EMBL/GenBank/DDBJ whole genome shotgun (WGS) entry which is preliminary data.</text>
</comment>
<gene>
    <name evidence="1" type="ORF">Hamer_G010408</name>
</gene>
<dbReference type="AlphaFoldDB" id="A0A8J5JZB3"/>